<dbReference type="InterPro" id="IPR015813">
    <property type="entry name" value="Pyrv/PenolPyrv_kinase-like_dom"/>
</dbReference>
<organism evidence="1 2">
    <name type="scientific">Agromyces bauzanensis</name>
    <dbReference type="NCBI Taxonomy" id="1308924"/>
    <lineage>
        <taxon>Bacteria</taxon>
        <taxon>Bacillati</taxon>
        <taxon>Actinomycetota</taxon>
        <taxon>Actinomycetes</taxon>
        <taxon>Micrococcales</taxon>
        <taxon>Microbacteriaceae</taxon>
        <taxon>Agromyces</taxon>
    </lineage>
</organism>
<dbReference type="InterPro" id="IPR040442">
    <property type="entry name" value="Pyrv_kinase-like_dom_sf"/>
</dbReference>
<proteinExistence type="predicted"/>
<dbReference type="RefSeq" id="WP_229662029.1">
    <property type="nucleotide sequence ID" value="NZ_BAABFW010000041.1"/>
</dbReference>
<dbReference type="AlphaFoldDB" id="A0A917UN11"/>
<comment type="caution">
    <text evidence="1">The sequence shown here is derived from an EMBL/GenBank/DDBJ whole genome shotgun (WGS) entry which is preliminary data.</text>
</comment>
<evidence type="ECO:0000313" key="1">
    <source>
        <dbReference type="EMBL" id="GGJ69466.1"/>
    </source>
</evidence>
<dbReference type="Pfam" id="PF13714">
    <property type="entry name" value="PEP_mutase"/>
    <property type="match status" value="1"/>
</dbReference>
<accession>A0A917UN11</accession>
<dbReference type="Gene3D" id="3.20.20.60">
    <property type="entry name" value="Phosphoenolpyruvate-binding domains"/>
    <property type="match status" value="1"/>
</dbReference>
<protein>
    <submittedName>
        <fullName evidence="1">Uncharacterized protein</fullName>
    </submittedName>
</protein>
<dbReference type="EMBL" id="BMMD01000001">
    <property type="protein sequence ID" value="GGJ69466.1"/>
    <property type="molecule type" value="Genomic_DNA"/>
</dbReference>
<name>A0A917UN11_9MICO</name>
<evidence type="ECO:0000313" key="2">
    <source>
        <dbReference type="Proteomes" id="UP000636956"/>
    </source>
</evidence>
<reference evidence="1" key="1">
    <citation type="journal article" date="2014" name="Int. J. Syst. Evol. Microbiol.">
        <title>Complete genome sequence of Corynebacterium casei LMG S-19264T (=DSM 44701T), isolated from a smear-ripened cheese.</title>
        <authorList>
            <consortium name="US DOE Joint Genome Institute (JGI-PGF)"/>
            <person name="Walter F."/>
            <person name="Albersmeier A."/>
            <person name="Kalinowski J."/>
            <person name="Ruckert C."/>
        </authorList>
    </citation>
    <scope>NUCLEOTIDE SEQUENCE</scope>
    <source>
        <strain evidence="1">CGMCC 1.8984</strain>
    </source>
</reference>
<dbReference type="Proteomes" id="UP000636956">
    <property type="component" value="Unassembled WGS sequence"/>
</dbReference>
<keyword evidence="2" id="KW-1185">Reference proteome</keyword>
<reference evidence="1" key="2">
    <citation type="submission" date="2020-09" db="EMBL/GenBank/DDBJ databases">
        <authorList>
            <person name="Sun Q."/>
            <person name="Zhou Y."/>
        </authorList>
    </citation>
    <scope>NUCLEOTIDE SEQUENCE</scope>
    <source>
        <strain evidence="1">CGMCC 1.8984</strain>
    </source>
</reference>
<gene>
    <name evidence="1" type="ORF">GCM10011372_04090</name>
</gene>
<sequence>MMTPATFRALHRRGDPLVLPNARDLASASWLRAVGRYAARLAGLGVVGVNVEDSDAEGRLVDPELAAHKVHAISTAAPGLYLNARTDPFWVGSPADVRQRTREAVARAHRYLAAGATGVFVPGAIALDVVATLARATRTPNTEAQTRTG</sequence>
<dbReference type="GO" id="GO:0003824">
    <property type="term" value="F:catalytic activity"/>
    <property type="evidence" value="ECO:0007669"/>
    <property type="project" value="InterPro"/>
</dbReference>
<dbReference type="SUPFAM" id="SSF51621">
    <property type="entry name" value="Phosphoenolpyruvate/pyruvate domain"/>
    <property type="match status" value="1"/>
</dbReference>